<evidence type="ECO:0000313" key="2">
    <source>
        <dbReference type="EMBL" id="GAA3530015.1"/>
    </source>
</evidence>
<feature type="transmembrane region" description="Helical" evidence="1">
    <location>
        <begin position="114"/>
        <end position="132"/>
    </location>
</feature>
<evidence type="ECO:0000313" key="3">
    <source>
        <dbReference type="Proteomes" id="UP001500795"/>
    </source>
</evidence>
<reference evidence="3" key="1">
    <citation type="journal article" date="2019" name="Int. J. Syst. Evol. Microbiol.">
        <title>The Global Catalogue of Microorganisms (GCM) 10K type strain sequencing project: providing services to taxonomists for standard genome sequencing and annotation.</title>
        <authorList>
            <consortium name="The Broad Institute Genomics Platform"/>
            <consortium name="The Broad Institute Genome Sequencing Center for Infectious Disease"/>
            <person name="Wu L."/>
            <person name="Ma J."/>
        </authorList>
    </citation>
    <scope>NUCLEOTIDE SEQUENCE [LARGE SCALE GENOMIC DNA]</scope>
    <source>
        <strain evidence="3">JCM 17110</strain>
    </source>
</reference>
<dbReference type="InterPro" id="IPR010380">
    <property type="entry name" value="DUF975"/>
</dbReference>
<evidence type="ECO:0008006" key="4">
    <source>
        <dbReference type="Google" id="ProtNLM"/>
    </source>
</evidence>
<name>A0ABP6VAR0_9GAMM</name>
<feature type="transmembrane region" description="Helical" evidence="1">
    <location>
        <begin position="32"/>
        <end position="53"/>
    </location>
</feature>
<dbReference type="PANTHER" id="PTHR40076">
    <property type="entry name" value="MEMBRANE PROTEIN-RELATED"/>
    <property type="match status" value="1"/>
</dbReference>
<keyword evidence="1" id="KW-0812">Transmembrane</keyword>
<feature type="transmembrane region" description="Helical" evidence="1">
    <location>
        <begin position="144"/>
        <end position="164"/>
    </location>
</feature>
<evidence type="ECO:0000256" key="1">
    <source>
        <dbReference type="SAM" id="Phobius"/>
    </source>
</evidence>
<feature type="transmembrane region" description="Helical" evidence="1">
    <location>
        <begin position="185"/>
        <end position="218"/>
    </location>
</feature>
<gene>
    <name evidence="2" type="ORF">GCM10022394_06570</name>
</gene>
<sequence length="258" mass="28160">MTEPRFARLQQSLTQGFKLEPKAIFQEAWQRIYGAKLPMLMAVIGVVGCWLLLNQLLLTAMGDEQENSWSGSLLGLLISMVMAPMSGGLDMIGVHRAGNLAIRSSQIFDYFRHLLPLAVASLIMGLLTSLFLPLGASLGLSPALAMLPTLVLSVALMFTFPLMLEKGLSPLQAIGTSIRLFLRQWLNMLMIHALLVLLFMVAVASFGIGLVWVVPFYIVVKGIIYRQACGIGGAVLPEAEHQQGADVQSYSSKDHFEA</sequence>
<dbReference type="PANTHER" id="PTHR40076:SF1">
    <property type="entry name" value="MEMBRANE PROTEIN"/>
    <property type="match status" value="1"/>
</dbReference>
<proteinExistence type="predicted"/>
<protein>
    <recommendedName>
        <fullName evidence="4">Transmembrane protein</fullName>
    </recommendedName>
</protein>
<keyword evidence="1" id="KW-0472">Membrane</keyword>
<dbReference type="RefSeq" id="WP_344954707.1">
    <property type="nucleotide sequence ID" value="NZ_BAABCX010000001.1"/>
</dbReference>
<keyword evidence="3" id="KW-1185">Reference proteome</keyword>
<keyword evidence="1" id="KW-1133">Transmembrane helix</keyword>
<comment type="caution">
    <text evidence="2">The sequence shown here is derived from an EMBL/GenBank/DDBJ whole genome shotgun (WGS) entry which is preliminary data.</text>
</comment>
<dbReference type="EMBL" id="BAABCX010000001">
    <property type="protein sequence ID" value="GAA3530015.1"/>
    <property type="molecule type" value="Genomic_DNA"/>
</dbReference>
<organism evidence="2 3">
    <name type="scientific">Zobellella aerophila</name>
    <dbReference type="NCBI Taxonomy" id="870480"/>
    <lineage>
        <taxon>Bacteria</taxon>
        <taxon>Pseudomonadati</taxon>
        <taxon>Pseudomonadota</taxon>
        <taxon>Gammaproteobacteria</taxon>
        <taxon>Aeromonadales</taxon>
        <taxon>Aeromonadaceae</taxon>
        <taxon>Zobellella</taxon>
    </lineage>
</organism>
<dbReference type="Proteomes" id="UP001500795">
    <property type="component" value="Unassembled WGS sequence"/>
</dbReference>
<accession>A0ABP6VAR0</accession>
<feature type="transmembrane region" description="Helical" evidence="1">
    <location>
        <begin position="73"/>
        <end position="93"/>
    </location>
</feature>